<comment type="caution">
    <text evidence="1">The sequence shown here is derived from an EMBL/GenBank/DDBJ whole genome shotgun (WGS) entry which is preliminary data.</text>
</comment>
<protein>
    <recommendedName>
        <fullName evidence="3">PAS fold-3 domain-containing protein</fullName>
    </recommendedName>
</protein>
<accession>A0A8S9YWP2</accession>
<organism evidence="1 2">
    <name type="scientific">Paragonimus skrjabini miyazakii</name>
    <dbReference type="NCBI Taxonomy" id="59628"/>
    <lineage>
        <taxon>Eukaryota</taxon>
        <taxon>Metazoa</taxon>
        <taxon>Spiralia</taxon>
        <taxon>Lophotrochozoa</taxon>
        <taxon>Platyhelminthes</taxon>
        <taxon>Trematoda</taxon>
        <taxon>Digenea</taxon>
        <taxon>Plagiorchiida</taxon>
        <taxon>Troglotremata</taxon>
        <taxon>Troglotrematidae</taxon>
        <taxon>Paragonimus</taxon>
    </lineage>
</organism>
<evidence type="ECO:0000313" key="2">
    <source>
        <dbReference type="Proteomes" id="UP000822476"/>
    </source>
</evidence>
<name>A0A8S9YWP2_9TREM</name>
<evidence type="ECO:0000313" key="1">
    <source>
        <dbReference type="EMBL" id="KAF7255347.1"/>
    </source>
</evidence>
<evidence type="ECO:0008006" key="3">
    <source>
        <dbReference type="Google" id="ProtNLM"/>
    </source>
</evidence>
<dbReference type="Proteomes" id="UP000822476">
    <property type="component" value="Unassembled WGS sequence"/>
</dbReference>
<proteinExistence type="predicted"/>
<gene>
    <name evidence="1" type="ORF">EG68_09712</name>
</gene>
<sequence length="118" mass="12642">MNIVNLWTVVGTSASEERCSPASLRCPTVGPKQTTNVSAHVCMTGNAQSSFLTALSWMQSDLVGCTLLDVIHPDDLLSVSDALNSAVSYLDRGHLLETLAKFDDPVIKASGLRLDSHQ</sequence>
<keyword evidence="2" id="KW-1185">Reference proteome</keyword>
<dbReference type="OrthoDB" id="6274309at2759"/>
<dbReference type="AlphaFoldDB" id="A0A8S9YWP2"/>
<reference evidence="1" key="1">
    <citation type="submission" date="2019-07" db="EMBL/GenBank/DDBJ databases">
        <title>Annotation for the trematode Paragonimus miyazaki's.</title>
        <authorList>
            <person name="Choi Y.-J."/>
        </authorList>
    </citation>
    <scope>NUCLEOTIDE SEQUENCE</scope>
    <source>
        <strain evidence="1">Japan</strain>
    </source>
</reference>
<dbReference type="EMBL" id="JTDE01004057">
    <property type="protein sequence ID" value="KAF7255347.1"/>
    <property type="molecule type" value="Genomic_DNA"/>
</dbReference>